<evidence type="ECO:0000256" key="1">
    <source>
        <dbReference type="ARBA" id="ARBA00004571"/>
    </source>
</evidence>
<evidence type="ECO:0000256" key="5">
    <source>
        <dbReference type="ARBA" id="ARBA00022692"/>
    </source>
</evidence>
<evidence type="ECO:0000313" key="17">
    <source>
        <dbReference type="Proteomes" id="UP001161389"/>
    </source>
</evidence>
<dbReference type="InterPro" id="IPR036942">
    <property type="entry name" value="Beta-barrel_TonB_sf"/>
</dbReference>
<reference evidence="16" key="1">
    <citation type="journal article" date="2014" name="Int. J. Syst. Evol. Microbiol.">
        <title>Complete genome sequence of Corynebacterium casei LMG S-19264T (=DSM 44701T), isolated from a smear-ripened cheese.</title>
        <authorList>
            <consortium name="US DOE Joint Genome Institute (JGI-PGF)"/>
            <person name="Walter F."/>
            <person name="Albersmeier A."/>
            <person name="Kalinowski J."/>
            <person name="Ruckert C."/>
        </authorList>
    </citation>
    <scope>NUCLEOTIDE SEQUENCE</scope>
    <source>
        <strain evidence="16">NBRC 110071</strain>
    </source>
</reference>
<evidence type="ECO:0000256" key="3">
    <source>
        <dbReference type="ARBA" id="ARBA00022448"/>
    </source>
</evidence>
<dbReference type="InterPro" id="IPR037066">
    <property type="entry name" value="Plug_dom_sf"/>
</dbReference>
<dbReference type="Gene3D" id="2.170.130.10">
    <property type="entry name" value="TonB-dependent receptor, plug domain"/>
    <property type="match status" value="1"/>
</dbReference>
<keyword evidence="4 11" id="KW-1134">Transmembrane beta strand</keyword>
<evidence type="ECO:0000256" key="13">
    <source>
        <dbReference type="SAM" id="SignalP"/>
    </source>
</evidence>
<evidence type="ECO:0000256" key="8">
    <source>
        <dbReference type="ARBA" id="ARBA00023136"/>
    </source>
</evidence>
<gene>
    <name evidence="16" type="ORF">GCM10007876_06480</name>
</gene>
<dbReference type="EMBL" id="BSNM01000003">
    <property type="protein sequence ID" value="GLQ30170.1"/>
    <property type="molecule type" value="Genomic_DNA"/>
</dbReference>
<keyword evidence="7 12" id="KW-0798">TonB box</keyword>
<organism evidence="16 17">
    <name type="scientific">Litoribrevibacter albus</name>
    <dbReference type="NCBI Taxonomy" id="1473156"/>
    <lineage>
        <taxon>Bacteria</taxon>
        <taxon>Pseudomonadati</taxon>
        <taxon>Pseudomonadota</taxon>
        <taxon>Gammaproteobacteria</taxon>
        <taxon>Oceanospirillales</taxon>
        <taxon>Oceanospirillaceae</taxon>
        <taxon>Litoribrevibacter</taxon>
    </lineage>
</organism>
<proteinExistence type="inferred from homology"/>
<dbReference type="Proteomes" id="UP001161389">
    <property type="component" value="Unassembled WGS sequence"/>
</dbReference>
<dbReference type="AlphaFoldDB" id="A0AA37S877"/>
<sequence length="721" mass="81427">MYIANRVLAVVISLVTTSLVFADQPESVDESFDDFLELSLEDLMDIKVTVASLFEESALDVASSVSVITQEDWEARGSRRISDVLEAVPSVHTTTTWGGGETIAIRGYATELSVRGVAFSLDGVPLNSYVYAATAYDKAIMELDFMDRIEMIRGPGSALYGTDAFHGVVSYNLEKDQGDYLKTRTALGDPLYQQGSMTSGWQSGLTQVNFGLAYRKEDNHQLAFQYTDPIDGSENESARDQGYENSSAYLSLTNGELEQGIFTFKAFANQFNANEYQGIGTQFFQTIPDYFDVESTSLARQGDITNNDSDFILATTSYEQSLSNDVIVHAQAYYWESHQDWEYDSNHYPTELTTLNGVVYPCKSTLDTDTRNPVFCPHTIYQSADEDRLGANLRVKQDNQHLNTQWLVGLGYDRQSVNDSRVHRITPDGFTRNRYDNPYQGDSRNIRHLIFQAKTGFMDDALHLVYGVRWDDYSDVGSHTSPRLGAIYTISPSLTTKLMYGHAFRAPTAIERDGSQTTVLQNENLKPETIDTYEWALIHSTKHHQTELVVFTSDWDKAIALIPSGQGTSNIYKNVNNNKAWGVELTHTWLINQWSTTLNASYVESENETDGLDYEGFPSVITNLGVQYQFTAFDGKVGLWQRAMWNYTEGDPTENCSPDDARDYYRTDLHYQHRLNDQIEIFTDVSNLFDRDNTLPSYYGSENGLLDYGRVFNIGAEISWF</sequence>
<comment type="caution">
    <text evidence="16">The sequence shown here is derived from an EMBL/GenBank/DDBJ whole genome shotgun (WGS) entry which is preliminary data.</text>
</comment>
<keyword evidence="17" id="KW-1185">Reference proteome</keyword>
<evidence type="ECO:0000259" key="15">
    <source>
        <dbReference type="Pfam" id="PF07715"/>
    </source>
</evidence>
<protein>
    <submittedName>
        <fullName evidence="16">Receptor</fullName>
    </submittedName>
</protein>
<dbReference type="InterPro" id="IPR000531">
    <property type="entry name" value="Beta-barrel_TonB"/>
</dbReference>
<evidence type="ECO:0000313" key="16">
    <source>
        <dbReference type="EMBL" id="GLQ30170.1"/>
    </source>
</evidence>
<evidence type="ECO:0000256" key="2">
    <source>
        <dbReference type="ARBA" id="ARBA00008143"/>
    </source>
</evidence>
<dbReference type="PANTHER" id="PTHR30069">
    <property type="entry name" value="TONB-DEPENDENT OUTER MEMBRANE RECEPTOR"/>
    <property type="match status" value="1"/>
</dbReference>
<comment type="subcellular location">
    <subcellularLocation>
        <location evidence="1 11">Cell outer membrane</location>
        <topology evidence="1 11">Multi-pass membrane protein</topology>
    </subcellularLocation>
</comment>
<feature type="domain" description="TonB-dependent receptor-like beta-barrel" evidence="14">
    <location>
        <begin position="270"/>
        <end position="688"/>
    </location>
</feature>
<feature type="chain" id="PRO_5041401886" evidence="13">
    <location>
        <begin position="23"/>
        <end position="721"/>
    </location>
</feature>
<evidence type="ECO:0000256" key="4">
    <source>
        <dbReference type="ARBA" id="ARBA00022452"/>
    </source>
</evidence>
<evidence type="ECO:0000256" key="9">
    <source>
        <dbReference type="ARBA" id="ARBA00023170"/>
    </source>
</evidence>
<keyword evidence="6 13" id="KW-0732">Signal</keyword>
<feature type="signal peptide" evidence="13">
    <location>
        <begin position="1"/>
        <end position="22"/>
    </location>
</feature>
<keyword evidence="9 16" id="KW-0675">Receptor</keyword>
<dbReference type="InterPro" id="IPR012910">
    <property type="entry name" value="Plug_dom"/>
</dbReference>
<dbReference type="Gene3D" id="2.40.170.20">
    <property type="entry name" value="TonB-dependent receptor, beta-barrel domain"/>
    <property type="match status" value="1"/>
</dbReference>
<dbReference type="PANTHER" id="PTHR30069:SF29">
    <property type="entry name" value="HEMOGLOBIN AND HEMOGLOBIN-HAPTOGLOBIN-BINDING PROTEIN 1-RELATED"/>
    <property type="match status" value="1"/>
</dbReference>
<dbReference type="Pfam" id="PF07715">
    <property type="entry name" value="Plug"/>
    <property type="match status" value="1"/>
</dbReference>
<evidence type="ECO:0000256" key="7">
    <source>
        <dbReference type="ARBA" id="ARBA00023077"/>
    </source>
</evidence>
<dbReference type="GO" id="GO:0044718">
    <property type="term" value="P:siderophore transmembrane transport"/>
    <property type="evidence" value="ECO:0007669"/>
    <property type="project" value="TreeGrafter"/>
</dbReference>
<name>A0AA37S877_9GAMM</name>
<keyword evidence="8 11" id="KW-0472">Membrane</keyword>
<feature type="domain" description="TonB-dependent receptor plug" evidence="15">
    <location>
        <begin position="59"/>
        <end position="168"/>
    </location>
</feature>
<dbReference type="SUPFAM" id="SSF56935">
    <property type="entry name" value="Porins"/>
    <property type="match status" value="1"/>
</dbReference>
<dbReference type="GO" id="GO:0015344">
    <property type="term" value="F:siderophore uptake transmembrane transporter activity"/>
    <property type="evidence" value="ECO:0007669"/>
    <property type="project" value="TreeGrafter"/>
</dbReference>
<dbReference type="RefSeq" id="WP_284378723.1">
    <property type="nucleotide sequence ID" value="NZ_BSNM01000003.1"/>
</dbReference>
<keyword evidence="3 11" id="KW-0813">Transport</keyword>
<comment type="similarity">
    <text evidence="2">Belongs to the TonB-dependent receptor family. Hemoglobin/haptoglobin binding protein subfamily.</text>
</comment>
<keyword evidence="10 11" id="KW-0998">Cell outer membrane</keyword>
<dbReference type="Pfam" id="PF00593">
    <property type="entry name" value="TonB_dep_Rec_b-barrel"/>
    <property type="match status" value="1"/>
</dbReference>
<dbReference type="InterPro" id="IPR039426">
    <property type="entry name" value="TonB-dep_rcpt-like"/>
</dbReference>
<evidence type="ECO:0000256" key="12">
    <source>
        <dbReference type="RuleBase" id="RU003357"/>
    </source>
</evidence>
<evidence type="ECO:0000259" key="14">
    <source>
        <dbReference type="Pfam" id="PF00593"/>
    </source>
</evidence>
<evidence type="ECO:0000256" key="10">
    <source>
        <dbReference type="ARBA" id="ARBA00023237"/>
    </source>
</evidence>
<dbReference type="GO" id="GO:0009279">
    <property type="term" value="C:cell outer membrane"/>
    <property type="evidence" value="ECO:0007669"/>
    <property type="project" value="UniProtKB-SubCell"/>
</dbReference>
<accession>A0AA37S877</accession>
<reference evidence="16" key="2">
    <citation type="submission" date="2023-01" db="EMBL/GenBank/DDBJ databases">
        <title>Draft genome sequence of Litoribrevibacter albus strain NBRC 110071.</title>
        <authorList>
            <person name="Sun Q."/>
            <person name="Mori K."/>
        </authorList>
    </citation>
    <scope>NUCLEOTIDE SEQUENCE</scope>
    <source>
        <strain evidence="16">NBRC 110071</strain>
    </source>
</reference>
<evidence type="ECO:0000256" key="6">
    <source>
        <dbReference type="ARBA" id="ARBA00022729"/>
    </source>
</evidence>
<keyword evidence="5 11" id="KW-0812">Transmembrane</keyword>
<dbReference type="PROSITE" id="PS52016">
    <property type="entry name" value="TONB_DEPENDENT_REC_3"/>
    <property type="match status" value="1"/>
</dbReference>
<evidence type="ECO:0000256" key="11">
    <source>
        <dbReference type="PROSITE-ProRule" id="PRU01360"/>
    </source>
</evidence>